<dbReference type="InterPro" id="IPR011009">
    <property type="entry name" value="Kinase-like_dom_sf"/>
</dbReference>
<proteinExistence type="predicted"/>
<name>I1CJ70_RHIO9</name>
<gene>
    <name evidence="3" type="ORF">RO3G_13211</name>
</gene>
<dbReference type="OMA" id="IGIPHIW"/>
<dbReference type="GO" id="GO:0004672">
    <property type="term" value="F:protein kinase activity"/>
    <property type="evidence" value="ECO:0007669"/>
    <property type="project" value="InterPro"/>
</dbReference>
<dbReference type="InParanoid" id="I1CJ70"/>
<feature type="coiled-coil region" evidence="1">
    <location>
        <begin position="276"/>
        <end position="305"/>
    </location>
</feature>
<dbReference type="VEuPathDB" id="FungiDB:RO3G_13211"/>
<dbReference type="EMBL" id="CH476742">
    <property type="protein sequence ID" value="EIE88500.1"/>
    <property type="molecule type" value="Genomic_DNA"/>
</dbReference>
<dbReference type="Proteomes" id="UP000009138">
    <property type="component" value="Unassembled WGS sequence"/>
</dbReference>
<evidence type="ECO:0000256" key="1">
    <source>
        <dbReference type="SAM" id="Coils"/>
    </source>
</evidence>
<dbReference type="InterPro" id="IPR000719">
    <property type="entry name" value="Prot_kinase_dom"/>
</dbReference>
<feature type="domain" description="Protein kinase" evidence="2">
    <location>
        <begin position="1"/>
        <end position="252"/>
    </location>
</feature>
<protein>
    <recommendedName>
        <fullName evidence="2">Protein kinase domain-containing protein</fullName>
    </recommendedName>
</protein>
<dbReference type="GO" id="GO:0005524">
    <property type="term" value="F:ATP binding"/>
    <property type="evidence" value="ECO:0007669"/>
    <property type="project" value="InterPro"/>
</dbReference>
<dbReference type="Gene3D" id="1.10.510.10">
    <property type="entry name" value="Transferase(Phosphotransferase) domain 1"/>
    <property type="match status" value="1"/>
</dbReference>
<dbReference type="PROSITE" id="PS50011">
    <property type="entry name" value="PROTEIN_KINASE_DOM"/>
    <property type="match status" value="1"/>
</dbReference>
<dbReference type="SUPFAM" id="SSF56112">
    <property type="entry name" value="Protein kinase-like (PK-like)"/>
    <property type="match status" value="1"/>
</dbReference>
<keyword evidence="4" id="KW-1185">Reference proteome</keyword>
<dbReference type="Pfam" id="PF00069">
    <property type="entry name" value="Pkinase"/>
    <property type="match status" value="1"/>
</dbReference>
<dbReference type="STRING" id="246409.I1CJ70"/>
<dbReference type="InterPro" id="IPR050235">
    <property type="entry name" value="CK1_Ser-Thr_kinase"/>
</dbReference>
<reference evidence="3 4" key="1">
    <citation type="journal article" date="2009" name="PLoS Genet.">
        <title>Genomic analysis of the basal lineage fungus Rhizopus oryzae reveals a whole-genome duplication.</title>
        <authorList>
            <person name="Ma L.-J."/>
            <person name="Ibrahim A.S."/>
            <person name="Skory C."/>
            <person name="Grabherr M.G."/>
            <person name="Burger G."/>
            <person name="Butler M."/>
            <person name="Elias M."/>
            <person name="Idnurm A."/>
            <person name="Lang B.F."/>
            <person name="Sone T."/>
            <person name="Abe A."/>
            <person name="Calvo S.E."/>
            <person name="Corrochano L.M."/>
            <person name="Engels R."/>
            <person name="Fu J."/>
            <person name="Hansberg W."/>
            <person name="Kim J.-M."/>
            <person name="Kodira C.D."/>
            <person name="Koehrsen M.J."/>
            <person name="Liu B."/>
            <person name="Miranda-Saavedra D."/>
            <person name="O'Leary S."/>
            <person name="Ortiz-Castellanos L."/>
            <person name="Poulter R."/>
            <person name="Rodriguez-Romero J."/>
            <person name="Ruiz-Herrera J."/>
            <person name="Shen Y.-Q."/>
            <person name="Zeng Q."/>
            <person name="Galagan J."/>
            <person name="Birren B.W."/>
            <person name="Cuomo C.A."/>
            <person name="Wickes B.L."/>
        </authorList>
    </citation>
    <scope>NUCLEOTIDE SEQUENCE [LARGE SCALE GENOMIC DNA]</scope>
    <source>
        <strain evidence="4">RA 99-880 / ATCC MYA-4621 / FGSC 9543 / NRRL 43880</strain>
    </source>
</reference>
<sequence length="436" mass="50234">MSLNIGDLVSESTTEKREVAIKIAGIQQESHLIKEANVYEVMKSTFGYPKVECHGFEKCYYYLVMELLDISLEKYLSKYKCLSLKTILMLADQMLTRIEALHRKGYLHRDIKPENMAMGLGNNSLFLHIYDFGLAKIFKHNNVHIGITEVDHLVGTSRYSSLNAHKGIELSRRDDLESIAYSIIYLAKGKLPWQGLGISDSDEKCRQVYKLKKQSPDKICGGLPAPFAAFLKYCRGLAFHDKPDYSYCHKLFAGLLKEKGLKFDYVYEWTPFNSPIRLAQKEKAKKELEMKKKAEKQKIEEQKKMLCGIQKKKNKRKNRKRPWKHAVQWRKPVQDHLLPPDLPIKQKRAIVLQAMQSSNFNNVAFMNSTSQKLPPPPVVNSLLHQLSMAYPPLPVYPPHAQTQLINHHMALLQQQHLAFVQLHQQQQKQPTGVQAQ</sequence>
<accession>I1CJ70</accession>
<keyword evidence="1" id="KW-0175">Coiled coil</keyword>
<dbReference type="RefSeq" id="XP_067523896.1">
    <property type="nucleotide sequence ID" value="XM_067667795.1"/>
</dbReference>
<evidence type="ECO:0000259" key="2">
    <source>
        <dbReference type="PROSITE" id="PS50011"/>
    </source>
</evidence>
<evidence type="ECO:0000313" key="3">
    <source>
        <dbReference type="EMBL" id="EIE88500.1"/>
    </source>
</evidence>
<evidence type="ECO:0000313" key="4">
    <source>
        <dbReference type="Proteomes" id="UP000009138"/>
    </source>
</evidence>
<dbReference type="CDD" id="cd14016">
    <property type="entry name" value="STKc_CK1"/>
    <property type="match status" value="1"/>
</dbReference>
<organism evidence="3 4">
    <name type="scientific">Rhizopus delemar (strain RA 99-880 / ATCC MYA-4621 / FGSC 9543 / NRRL 43880)</name>
    <name type="common">Mucormycosis agent</name>
    <name type="synonym">Rhizopus arrhizus var. delemar</name>
    <dbReference type="NCBI Taxonomy" id="246409"/>
    <lineage>
        <taxon>Eukaryota</taxon>
        <taxon>Fungi</taxon>
        <taxon>Fungi incertae sedis</taxon>
        <taxon>Mucoromycota</taxon>
        <taxon>Mucoromycotina</taxon>
        <taxon>Mucoromycetes</taxon>
        <taxon>Mucorales</taxon>
        <taxon>Mucorineae</taxon>
        <taxon>Rhizopodaceae</taxon>
        <taxon>Rhizopus</taxon>
    </lineage>
</organism>
<dbReference type="PANTHER" id="PTHR11909">
    <property type="entry name" value="CASEIN KINASE-RELATED"/>
    <property type="match status" value="1"/>
</dbReference>
<dbReference type="eggNOG" id="KOG1164">
    <property type="taxonomic scope" value="Eukaryota"/>
</dbReference>
<dbReference type="GeneID" id="93620176"/>
<dbReference type="SMART" id="SM00220">
    <property type="entry name" value="S_TKc"/>
    <property type="match status" value="1"/>
</dbReference>
<dbReference type="AlphaFoldDB" id="I1CJ70"/>